<reference evidence="2 3" key="1">
    <citation type="submission" date="2017-09" db="EMBL/GenBank/DDBJ databases">
        <title>Biodiversity and function of Thalassospira species in the particle-attached aromatic-hydrocarbon-degrading consortia from the surface seawater of the South China Sea.</title>
        <authorList>
            <person name="Dong C."/>
            <person name="Liu R."/>
            <person name="Shao Z."/>
        </authorList>
    </citation>
    <scope>NUCLEOTIDE SEQUENCE [LARGE SCALE GENOMIC DNA]</scope>
    <source>
        <strain evidence="2 3">CSC1P2</strain>
    </source>
</reference>
<evidence type="ECO:0000313" key="2">
    <source>
        <dbReference type="EMBL" id="PKR52962.1"/>
    </source>
</evidence>
<organism evidence="2 3">
    <name type="scientific">Thalassospira marina</name>
    <dbReference type="NCBI Taxonomy" id="2048283"/>
    <lineage>
        <taxon>Bacteria</taxon>
        <taxon>Pseudomonadati</taxon>
        <taxon>Pseudomonadota</taxon>
        <taxon>Alphaproteobacteria</taxon>
        <taxon>Rhodospirillales</taxon>
        <taxon>Thalassospiraceae</taxon>
        <taxon>Thalassospira</taxon>
    </lineage>
</organism>
<proteinExistence type="predicted"/>
<name>A0A2N3KQY5_9PROT</name>
<protein>
    <submittedName>
        <fullName evidence="2">Uncharacterized protein</fullName>
    </submittedName>
</protein>
<gene>
    <name evidence="2" type="ORF">COO20_16840</name>
</gene>
<comment type="caution">
    <text evidence="2">The sequence shown here is derived from an EMBL/GenBank/DDBJ whole genome shotgun (WGS) entry which is preliminary data.</text>
</comment>
<evidence type="ECO:0000313" key="3">
    <source>
        <dbReference type="Proteomes" id="UP000233597"/>
    </source>
</evidence>
<accession>A0A2N3KQY5</accession>
<dbReference type="AlphaFoldDB" id="A0A2N3KQY5"/>
<feature type="region of interest" description="Disordered" evidence="1">
    <location>
        <begin position="54"/>
        <end position="73"/>
    </location>
</feature>
<dbReference type="Proteomes" id="UP000233597">
    <property type="component" value="Unassembled WGS sequence"/>
</dbReference>
<sequence>MEMTAWPLFAASAVDNIFRVQPQENSCLHPARHGHNSYEYLQAKRPAFTAVLFKSDSRQTRPPLRPNPTKTTR</sequence>
<dbReference type="EMBL" id="NWTK01000011">
    <property type="protein sequence ID" value="PKR52962.1"/>
    <property type="molecule type" value="Genomic_DNA"/>
</dbReference>
<evidence type="ECO:0000256" key="1">
    <source>
        <dbReference type="SAM" id="MobiDB-lite"/>
    </source>
</evidence>